<dbReference type="PANTHER" id="PTHR12385">
    <property type="entry name" value="CHOLINE TRANSPORTER-LIKE (SLC FAMILY 44)"/>
    <property type="match status" value="1"/>
</dbReference>
<dbReference type="Pfam" id="PF04515">
    <property type="entry name" value="Choline_transpo"/>
    <property type="match status" value="1"/>
</dbReference>
<keyword evidence="5 7" id="KW-0472">Membrane</keyword>
<dbReference type="GeneID" id="26810795"/>
<feature type="compositionally biased region" description="Low complexity" evidence="6">
    <location>
        <begin position="128"/>
        <end position="138"/>
    </location>
</feature>
<comment type="similarity">
    <text evidence="2">Belongs to the CTL (choline transporter-like) family.</text>
</comment>
<gene>
    <name evidence="8" type="ORF">ANOM_008991</name>
</gene>
<dbReference type="InterPro" id="IPR007603">
    <property type="entry name" value="Choline_transptr-like"/>
</dbReference>
<feature type="transmembrane region" description="Helical" evidence="7">
    <location>
        <begin position="582"/>
        <end position="607"/>
    </location>
</feature>
<dbReference type="GO" id="GO:0005886">
    <property type="term" value="C:plasma membrane"/>
    <property type="evidence" value="ECO:0007669"/>
    <property type="project" value="TreeGrafter"/>
</dbReference>
<dbReference type="OrthoDB" id="420519at2759"/>
<feature type="region of interest" description="Disordered" evidence="6">
    <location>
        <begin position="113"/>
        <end position="138"/>
    </location>
</feature>
<evidence type="ECO:0000313" key="9">
    <source>
        <dbReference type="Proteomes" id="UP000037505"/>
    </source>
</evidence>
<keyword evidence="9" id="KW-1185">Reference proteome</keyword>
<organism evidence="8 9">
    <name type="scientific">Aspergillus nomiae NRRL (strain ATCC 15546 / NRRL 13137 / CBS 260.88 / M93)</name>
    <dbReference type="NCBI Taxonomy" id="1509407"/>
    <lineage>
        <taxon>Eukaryota</taxon>
        <taxon>Fungi</taxon>
        <taxon>Dikarya</taxon>
        <taxon>Ascomycota</taxon>
        <taxon>Pezizomycotina</taxon>
        <taxon>Eurotiomycetes</taxon>
        <taxon>Eurotiomycetidae</taxon>
        <taxon>Eurotiales</taxon>
        <taxon>Aspergillaceae</taxon>
        <taxon>Aspergillus</taxon>
        <taxon>Aspergillus subgen. Circumdati</taxon>
    </lineage>
</organism>
<evidence type="ECO:0000313" key="8">
    <source>
        <dbReference type="EMBL" id="KNG82550.1"/>
    </source>
</evidence>
<feature type="transmembrane region" description="Helical" evidence="7">
    <location>
        <begin position="423"/>
        <end position="446"/>
    </location>
</feature>
<keyword evidence="4 7" id="KW-1133">Transmembrane helix</keyword>
<feature type="transmembrane region" description="Helical" evidence="7">
    <location>
        <begin position="744"/>
        <end position="762"/>
    </location>
</feature>
<name>A0A0L1IT47_ASPN3</name>
<keyword evidence="3 7" id="KW-0812">Transmembrane</keyword>
<comment type="subcellular location">
    <subcellularLocation>
        <location evidence="1">Membrane</location>
        <topology evidence="1">Multi-pass membrane protein</topology>
    </subcellularLocation>
</comment>
<evidence type="ECO:0000256" key="4">
    <source>
        <dbReference type="ARBA" id="ARBA00022989"/>
    </source>
</evidence>
<evidence type="ECO:0000256" key="7">
    <source>
        <dbReference type="SAM" id="Phobius"/>
    </source>
</evidence>
<feature type="transmembrane region" description="Helical" evidence="7">
    <location>
        <begin position="453"/>
        <end position="473"/>
    </location>
</feature>
<dbReference type="EMBL" id="JNOM01000335">
    <property type="protein sequence ID" value="KNG82550.1"/>
    <property type="molecule type" value="Genomic_DNA"/>
</dbReference>
<evidence type="ECO:0000256" key="2">
    <source>
        <dbReference type="ARBA" id="ARBA00007168"/>
    </source>
</evidence>
<proteinExistence type="inferred from homology"/>
<evidence type="ECO:0000256" key="5">
    <source>
        <dbReference type="ARBA" id="ARBA00023136"/>
    </source>
</evidence>
<feature type="transmembrane region" description="Helical" evidence="7">
    <location>
        <begin position="782"/>
        <end position="802"/>
    </location>
</feature>
<evidence type="ECO:0000256" key="3">
    <source>
        <dbReference type="ARBA" id="ARBA00022692"/>
    </source>
</evidence>
<dbReference type="AlphaFoldDB" id="A0A0L1IT47"/>
<feature type="transmembrane region" description="Helical" evidence="7">
    <location>
        <begin position="493"/>
        <end position="510"/>
    </location>
</feature>
<dbReference type="GO" id="GO:0022857">
    <property type="term" value="F:transmembrane transporter activity"/>
    <property type="evidence" value="ECO:0007669"/>
    <property type="project" value="InterPro"/>
</dbReference>
<dbReference type="Proteomes" id="UP000037505">
    <property type="component" value="Unassembled WGS sequence"/>
</dbReference>
<dbReference type="RefSeq" id="XP_015403473.1">
    <property type="nucleotide sequence ID" value="XM_015554247.1"/>
</dbReference>
<evidence type="ECO:0000256" key="6">
    <source>
        <dbReference type="SAM" id="MobiDB-lite"/>
    </source>
</evidence>
<evidence type="ECO:0000256" key="1">
    <source>
        <dbReference type="ARBA" id="ARBA00004141"/>
    </source>
</evidence>
<dbReference type="STRING" id="1509407.A0A0L1IT47"/>
<feature type="region of interest" description="Disordered" evidence="6">
    <location>
        <begin position="298"/>
        <end position="332"/>
    </location>
</feature>
<protein>
    <submittedName>
        <fullName evidence="8">Ctl transporter</fullName>
    </submittedName>
</protein>
<dbReference type="PANTHER" id="PTHR12385:SF88">
    <property type="entry name" value="CHOLINE TRANSPORTER-LIKE PROTEIN CTL1"/>
    <property type="match status" value="1"/>
</dbReference>
<comment type="caution">
    <text evidence="8">The sequence shown here is derived from an EMBL/GenBank/DDBJ whole genome shotgun (WGS) entry which is preliminary data.</text>
</comment>
<accession>A0A0L1IT47</accession>
<reference evidence="8 9" key="1">
    <citation type="submission" date="2014-06" db="EMBL/GenBank/DDBJ databases">
        <title>The Genome of the Aflatoxigenic Filamentous Fungus Aspergillus nomius.</title>
        <authorList>
            <person name="Moore M.G."/>
            <person name="Shannon B.M."/>
            <person name="Brian M.M."/>
        </authorList>
    </citation>
    <scope>NUCLEOTIDE SEQUENCE [LARGE SCALE GENOMIC DNA]</scope>
    <source>
        <strain evidence="8 9">NRRL 13137</strain>
    </source>
</reference>
<sequence length="855" mass="94717">MTLPYDACTFSLVGTTDSLYALQRLPFPPSILSYNFRASYSRVDIFPDVLLASLHVPLALKLSLNLLELTASISTFERATFRTLEQQQLYTANWLSIGDASRFLAQSQSRLLPQSDETRRKGHGRLMQQPGSSRFPSSRSFLQRAALDPYHPTASQISNLPLGSRNLAQPAPLFYSATDDFCEDDDEAEHEREIADFYALQKSRRNFGSSHLKASSEIDEDDDHSNRVEDHGTSIYGIHGKVQGIRSSWRAGKSYHGERDVTAEKEVEAVDVDDGPLRDGYNVRARANLVDVHLEDSLQSALDGNRTDSSETGDDNPPSIQRFRGQSQPRKGNFGIDSFFMPMETDRQPLINDPRPLSPADPVQASFAPVRTEPPMHDVFWGQLFLISIACLFATSFLVYLHTSAPSGNKSTWGDTIYLTIHSSFYLLGSYTVTSVFASLIWLALLRSYIRQLVYVIIVAVPVILYSFSLYPFVSSFKGAWHGTSIQDKAMRWGSIAPFIIASVWIYNVIRGRHAIGKAIRILEFACRILATNPELLILGLGILVFVASWTWLWMLMFTRVFLGGSIMGPGRFIISFSSWWLGVYFILVYVWSLGVIAGIQRAVTAATVSQWYFHRLASPTPTSRQIVWAAIVHSLTALFGTICLSRLSALLVRLPLLLLPSRVTSVLSLFAYSVVPTPVTTLTDPLALTYAAIHSQPLIVSARSLARMTTLSSTIINSSLHPRSYSQSHENMTPLLPYRLSKLILHAARLMMSLALGFGGWVTTARDLGVASGSGVIRGSVYAYVVGLIAGTIGWSVLGAIERVIADIVDASVICWGSEIGAYGREARYCREADWLFGEGSGLDSSHTRHREAP</sequence>
<feature type="transmembrane region" description="Helical" evidence="7">
    <location>
        <begin position="379"/>
        <end position="403"/>
    </location>
</feature>